<protein>
    <recommendedName>
        <fullName evidence="3">F-box domain-containing protein</fullName>
    </recommendedName>
</protein>
<organism evidence="1 2">
    <name type="scientific">Suillus plorans</name>
    <dbReference type="NCBI Taxonomy" id="116603"/>
    <lineage>
        <taxon>Eukaryota</taxon>
        <taxon>Fungi</taxon>
        <taxon>Dikarya</taxon>
        <taxon>Basidiomycota</taxon>
        <taxon>Agaricomycotina</taxon>
        <taxon>Agaricomycetes</taxon>
        <taxon>Agaricomycetidae</taxon>
        <taxon>Boletales</taxon>
        <taxon>Suillineae</taxon>
        <taxon>Suillaceae</taxon>
        <taxon>Suillus</taxon>
    </lineage>
</organism>
<evidence type="ECO:0008006" key="3">
    <source>
        <dbReference type="Google" id="ProtNLM"/>
    </source>
</evidence>
<dbReference type="AlphaFoldDB" id="A0A9P7AA10"/>
<evidence type="ECO:0000313" key="2">
    <source>
        <dbReference type="Proteomes" id="UP000719766"/>
    </source>
</evidence>
<keyword evidence="2" id="KW-1185">Reference proteome</keyword>
<evidence type="ECO:0000313" key="1">
    <source>
        <dbReference type="EMBL" id="KAG1785182.1"/>
    </source>
</evidence>
<dbReference type="Proteomes" id="UP000719766">
    <property type="component" value="Unassembled WGS sequence"/>
</dbReference>
<dbReference type="RefSeq" id="XP_041152667.1">
    <property type="nucleotide sequence ID" value="XM_041307848.1"/>
</dbReference>
<accession>A0A9P7AA10</accession>
<gene>
    <name evidence="1" type="ORF">HD556DRAFT_1450934</name>
</gene>
<dbReference type="Gene3D" id="3.80.10.10">
    <property type="entry name" value="Ribonuclease Inhibitor"/>
    <property type="match status" value="1"/>
</dbReference>
<sequence>MSLAYEITLTICELVYSNPHGCQHLLPLLAVNRAMCDVALTVLWRELPTALPLLHLMPEDVIERHLAVDSVWRYILHGPPSPSQLDRFHVYAPRVRAIISRERALTYDTIEAFAAILRCHTSMTDAPFLPNLTCLRLAHGSDPVLEFVPSMINRGLETLAIPQAVVELEPILTRILEVLPPIRNLICIEITNLTRLRDFTRRIHLLPTLRALTVTLLDPEGMEAIFSHPFLRNLTVIVDRQLYLPQHTPTFHHPLHSFSIKFRKSWLGGGMGADDLDAALTLLRRVRPPCEQLSITLGLHVDGPALGKFISSLLPEPSRVALTEFSIFDLSHFTVDVEAITNCHSAPFELKFLQPLFQVLLTHIDLSCFNMCLLDDDDLFDLSVSLPQIESLFLGCSRYFPTPPRASLVGVSHLILHCRALRELGLVFSCSLGTMDLDLLPRNKWINTLTVGVSPPYNDVAVAAFLGRSLPSVNTIHVEDYDSLLRPANYILYDRLKRVERWQNILDRRSSLIYDFGL</sequence>
<name>A0A9P7AA10_9AGAM</name>
<comment type="caution">
    <text evidence="1">The sequence shown here is derived from an EMBL/GenBank/DDBJ whole genome shotgun (WGS) entry which is preliminary data.</text>
</comment>
<reference evidence="1" key="1">
    <citation type="journal article" date="2020" name="New Phytol.">
        <title>Comparative genomics reveals dynamic genome evolution in host specialist ectomycorrhizal fungi.</title>
        <authorList>
            <person name="Lofgren L.A."/>
            <person name="Nguyen N.H."/>
            <person name="Vilgalys R."/>
            <person name="Ruytinx J."/>
            <person name="Liao H.L."/>
            <person name="Branco S."/>
            <person name="Kuo A."/>
            <person name="LaButti K."/>
            <person name="Lipzen A."/>
            <person name="Andreopoulos W."/>
            <person name="Pangilinan J."/>
            <person name="Riley R."/>
            <person name="Hundley H."/>
            <person name="Na H."/>
            <person name="Barry K."/>
            <person name="Grigoriev I.V."/>
            <person name="Stajich J.E."/>
            <person name="Kennedy P.G."/>
        </authorList>
    </citation>
    <scope>NUCLEOTIDE SEQUENCE</scope>
    <source>
        <strain evidence="1">S12</strain>
    </source>
</reference>
<dbReference type="InterPro" id="IPR032675">
    <property type="entry name" value="LRR_dom_sf"/>
</dbReference>
<proteinExistence type="predicted"/>
<dbReference type="OrthoDB" id="2673526at2759"/>
<dbReference type="EMBL" id="JABBWE010000116">
    <property type="protein sequence ID" value="KAG1785182.1"/>
    <property type="molecule type" value="Genomic_DNA"/>
</dbReference>
<dbReference type="GeneID" id="64601612"/>